<organism evidence="10 11">
    <name type="scientific">Arachnia propionica</name>
    <dbReference type="NCBI Taxonomy" id="1750"/>
    <lineage>
        <taxon>Bacteria</taxon>
        <taxon>Bacillati</taxon>
        <taxon>Actinomycetota</taxon>
        <taxon>Actinomycetes</taxon>
        <taxon>Propionibacteriales</taxon>
        <taxon>Propionibacteriaceae</taxon>
        <taxon>Arachnia</taxon>
    </lineage>
</organism>
<comment type="caution">
    <text evidence="10">The sequence shown here is derived from an EMBL/GenBank/DDBJ whole genome shotgun (WGS) entry which is preliminary data.</text>
</comment>
<evidence type="ECO:0000313" key="11">
    <source>
        <dbReference type="Proteomes" id="UP000280819"/>
    </source>
</evidence>
<evidence type="ECO:0000256" key="5">
    <source>
        <dbReference type="ARBA" id="ARBA00022692"/>
    </source>
</evidence>
<feature type="transmembrane region" description="Helical" evidence="9">
    <location>
        <begin position="406"/>
        <end position="433"/>
    </location>
</feature>
<dbReference type="GO" id="GO:0005886">
    <property type="term" value="C:plasma membrane"/>
    <property type="evidence" value="ECO:0007669"/>
    <property type="project" value="UniProtKB-SubCell"/>
</dbReference>
<dbReference type="PANTHER" id="PTHR30472">
    <property type="entry name" value="FERRIC ENTEROBACTIN TRANSPORT SYSTEM PERMEASE PROTEIN"/>
    <property type="match status" value="1"/>
</dbReference>
<feature type="transmembrane region" description="Helical" evidence="9">
    <location>
        <begin position="286"/>
        <end position="308"/>
    </location>
</feature>
<keyword evidence="4" id="KW-1003">Cell membrane</keyword>
<feature type="compositionally biased region" description="Low complexity" evidence="8">
    <location>
        <begin position="15"/>
        <end position="34"/>
    </location>
</feature>
<accession>A0A3P1TB39</accession>
<dbReference type="Gene3D" id="1.10.3470.10">
    <property type="entry name" value="ABC transporter involved in vitamin B12 uptake, BtuC"/>
    <property type="match status" value="1"/>
</dbReference>
<feature type="transmembrane region" description="Helical" evidence="9">
    <location>
        <begin position="262"/>
        <end position="281"/>
    </location>
</feature>
<dbReference type="CDD" id="cd06550">
    <property type="entry name" value="TM_ABC_iron-siderophores_like"/>
    <property type="match status" value="1"/>
</dbReference>
<reference evidence="10 11" key="1">
    <citation type="submission" date="2018-11" db="EMBL/GenBank/DDBJ databases">
        <title>Genomes From Bacteria Associated with the Canine Oral Cavity: a Test Case for Automated Genome-Based Taxonomic Assignment.</title>
        <authorList>
            <person name="Coil D.A."/>
            <person name="Jospin G."/>
            <person name="Darling A.E."/>
            <person name="Wallis C."/>
            <person name="Davis I.J."/>
            <person name="Harris S."/>
            <person name="Eisen J.A."/>
            <person name="Holcombe L.J."/>
            <person name="O'Flynn C."/>
        </authorList>
    </citation>
    <scope>NUCLEOTIDE SEQUENCE [LARGE SCALE GENOMIC DNA]</scope>
    <source>
        <strain evidence="10 11">OH887_COT-365</strain>
    </source>
</reference>
<evidence type="ECO:0000256" key="8">
    <source>
        <dbReference type="SAM" id="MobiDB-lite"/>
    </source>
</evidence>
<feature type="transmembrane region" description="Helical" evidence="9">
    <location>
        <begin position="471"/>
        <end position="490"/>
    </location>
</feature>
<feature type="transmembrane region" description="Helical" evidence="9">
    <location>
        <begin position="91"/>
        <end position="115"/>
    </location>
</feature>
<evidence type="ECO:0000313" key="10">
    <source>
        <dbReference type="EMBL" id="RRD06609.1"/>
    </source>
</evidence>
<dbReference type="PANTHER" id="PTHR30472:SF24">
    <property type="entry name" value="FERRIC ENTEROBACTIN TRANSPORT SYSTEM PERMEASE PROTEIN FEPG"/>
    <property type="match status" value="1"/>
</dbReference>
<dbReference type="Proteomes" id="UP000280819">
    <property type="component" value="Unassembled WGS sequence"/>
</dbReference>
<name>A0A3P1TB39_9ACTN</name>
<feature type="transmembrane region" description="Helical" evidence="9">
    <location>
        <begin position="445"/>
        <end position="465"/>
    </location>
</feature>
<feature type="transmembrane region" description="Helical" evidence="9">
    <location>
        <begin position="314"/>
        <end position="337"/>
    </location>
</feature>
<dbReference type="InterPro" id="IPR037294">
    <property type="entry name" value="ABC_BtuC-like"/>
</dbReference>
<feature type="transmembrane region" description="Helical" evidence="9">
    <location>
        <begin position="178"/>
        <end position="198"/>
    </location>
</feature>
<evidence type="ECO:0000256" key="1">
    <source>
        <dbReference type="ARBA" id="ARBA00004651"/>
    </source>
</evidence>
<proteinExistence type="inferred from homology"/>
<evidence type="ECO:0000256" key="6">
    <source>
        <dbReference type="ARBA" id="ARBA00022989"/>
    </source>
</evidence>
<evidence type="ECO:0000256" key="4">
    <source>
        <dbReference type="ARBA" id="ARBA00022475"/>
    </source>
</evidence>
<evidence type="ECO:0000256" key="3">
    <source>
        <dbReference type="ARBA" id="ARBA00022448"/>
    </source>
</evidence>
<evidence type="ECO:0000256" key="7">
    <source>
        <dbReference type="ARBA" id="ARBA00023136"/>
    </source>
</evidence>
<feature type="transmembrane region" description="Helical" evidence="9">
    <location>
        <begin position="136"/>
        <end position="158"/>
    </location>
</feature>
<evidence type="ECO:0000256" key="9">
    <source>
        <dbReference type="SAM" id="Phobius"/>
    </source>
</evidence>
<dbReference type="Pfam" id="PF01032">
    <property type="entry name" value="FecCD"/>
    <property type="match status" value="1"/>
</dbReference>
<protein>
    <submittedName>
        <fullName evidence="10">Uncharacterized protein</fullName>
    </submittedName>
</protein>
<comment type="similarity">
    <text evidence="2">Belongs to the binding-protein-dependent transport system permease family. FecCD subfamily.</text>
</comment>
<dbReference type="OrthoDB" id="4455417at2"/>
<dbReference type="AlphaFoldDB" id="A0A3P1TB39"/>
<keyword evidence="6 9" id="KW-1133">Transmembrane helix</keyword>
<comment type="subcellular location">
    <subcellularLocation>
        <location evidence="1">Cell membrane</location>
        <topology evidence="1">Multi-pass membrane protein</topology>
    </subcellularLocation>
</comment>
<keyword evidence="7 9" id="KW-0472">Membrane</keyword>
<dbReference type="SUPFAM" id="SSF81345">
    <property type="entry name" value="ABC transporter involved in vitamin B12 uptake, BtuC"/>
    <property type="match status" value="2"/>
</dbReference>
<gene>
    <name evidence="10" type="ORF">EII34_02995</name>
</gene>
<keyword evidence="5 9" id="KW-0812">Transmembrane</keyword>
<feature type="compositionally biased region" description="Polar residues" evidence="8">
    <location>
        <begin position="1"/>
        <end position="14"/>
    </location>
</feature>
<dbReference type="GO" id="GO:0022857">
    <property type="term" value="F:transmembrane transporter activity"/>
    <property type="evidence" value="ECO:0007669"/>
    <property type="project" value="InterPro"/>
</dbReference>
<dbReference type="GO" id="GO:0033214">
    <property type="term" value="P:siderophore-iron import into cell"/>
    <property type="evidence" value="ECO:0007669"/>
    <property type="project" value="TreeGrafter"/>
</dbReference>
<sequence length="495" mass="51592">MSQMTSPAPWSTHWSPAGRPSPRGPTSSSSRITRWPGRHQPPACCRSRRRSVRWRISWPPVSRSGESSRAPAGRDRSRRGLHAEPGGGGPAVLIAVAPVVTVGAILAVPAATMLNATALGDDLGRGLGARLPLTRVLAVAGVTLLGGGAVAMAGPIGFVGLMVPHVVRWFTGPDQRLLLFGSILAAPTLVLAVLGISVGTHSLSVPQLLEAVQGRARPAVLRLLWEWRLPRVLFALLSGLALAVSGAIFQSLTRNPLGSPDVIGFNTGAFTGTLFVTLVLASPSYLVLVAGALTGGMGTAILVYLLAWRRGVQGFRLIVVGIGTAAFLTGVNNYLLIRGGAKQAQEAASWGFGSFSSLGFTQFWPFSLCIVLLLIGVAHRATVFRQLELGDEVAAALGVRVERTRLALVLLGIGLTAAVTAAAGPIALVALVAPQIARRLVPQRGLHLPIAALTGAVLLLAADLIGQRLDSSVGLVTTVLGGGYFLWLTLRQGRG</sequence>
<dbReference type="EMBL" id="RQZG01000002">
    <property type="protein sequence ID" value="RRD06609.1"/>
    <property type="molecule type" value="Genomic_DNA"/>
</dbReference>
<evidence type="ECO:0000256" key="2">
    <source>
        <dbReference type="ARBA" id="ARBA00007935"/>
    </source>
</evidence>
<dbReference type="InterPro" id="IPR000522">
    <property type="entry name" value="ABC_transptr_permease_BtuC"/>
</dbReference>
<feature type="region of interest" description="Disordered" evidence="8">
    <location>
        <begin position="1"/>
        <end position="84"/>
    </location>
</feature>
<feature type="transmembrane region" description="Helical" evidence="9">
    <location>
        <begin position="358"/>
        <end position="378"/>
    </location>
</feature>
<keyword evidence="3" id="KW-0813">Transport</keyword>
<feature type="transmembrane region" description="Helical" evidence="9">
    <location>
        <begin position="232"/>
        <end position="250"/>
    </location>
</feature>